<accession>A0A9D1INZ7</accession>
<evidence type="ECO:0000313" key="2">
    <source>
        <dbReference type="Proteomes" id="UP000824076"/>
    </source>
</evidence>
<protein>
    <submittedName>
        <fullName evidence="1">DNA polymerase III subunit delta</fullName>
    </submittedName>
</protein>
<dbReference type="Gene3D" id="3.40.50.300">
    <property type="entry name" value="P-loop containing nucleotide triphosphate hydrolases"/>
    <property type="match status" value="1"/>
</dbReference>
<proteinExistence type="predicted"/>
<gene>
    <name evidence="1" type="ORF">IAD18_07935</name>
</gene>
<dbReference type="EMBL" id="DVMS01000222">
    <property type="protein sequence ID" value="HIU39577.1"/>
    <property type="molecule type" value="Genomic_DNA"/>
</dbReference>
<sequence>MKFSDIPGHEDVKRRLRSMVVSDKIPHALLFEGIEGIGKLAMARAFAQYVHCTEKTPDGEPCGHCDSCLQHATFNHPDLFYVFPIYKKGSEQTAFCDEYLPEWHQFLGHGIYSSFSDWVNTLNPGTKQPVIYNSEGNVIIHKASIKPYAAKYKIMIMWLPEKLKTECSNRLLKMIEEPYENTLFLFVSNESEKILPTIYSRIQRILMKRLPNEIVADYLMRQYAVDSHMAKSLAELSEGSATRAISLLDVETDNMIFLDFFKQLMRLAYMKDVRNLKIWSEEVAELKREKICLFLTYTARMLRENFIYNLNRPELNYMTTQEEAFSSKFSPFVNERNIEILANETDRANADVARNANAKIVLFDYAIKVIVALRK</sequence>
<reference evidence="1" key="1">
    <citation type="submission" date="2020-10" db="EMBL/GenBank/DDBJ databases">
        <authorList>
            <person name="Gilroy R."/>
        </authorList>
    </citation>
    <scope>NUCLEOTIDE SEQUENCE</scope>
    <source>
        <strain evidence="1">17073</strain>
    </source>
</reference>
<dbReference type="InterPro" id="IPR027417">
    <property type="entry name" value="P-loop_NTPase"/>
</dbReference>
<dbReference type="PANTHER" id="PTHR11669">
    <property type="entry name" value="REPLICATION FACTOR C / DNA POLYMERASE III GAMMA-TAU SUBUNIT"/>
    <property type="match status" value="1"/>
</dbReference>
<dbReference type="SUPFAM" id="SSF52540">
    <property type="entry name" value="P-loop containing nucleoside triphosphate hydrolases"/>
    <property type="match status" value="1"/>
</dbReference>
<organism evidence="1 2">
    <name type="scientific">Candidatus Limisoma intestinavium</name>
    <dbReference type="NCBI Taxonomy" id="2840856"/>
    <lineage>
        <taxon>Bacteria</taxon>
        <taxon>Pseudomonadati</taxon>
        <taxon>Bacteroidota</taxon>
        <taxon>Bacteroidia</taxon>
        <taxon>Bacteroidales</taxon>
        <taxon>Candidatus Limisoma</taxon>
    </lineage>
</organism>
<dbReference type="Proteomes" id="UP000824076">
    <property type="component" value="Unassembled WGS sequence"/>
</dbReference>
<dbReference type="InterPro" id="IPR050238">
    <property type="entry name" value="DNA_Rep/Repair_Clamp_Loader"/>
</dbReference>
<dbReference type="Pfam" id="PF13177">
    <property type="entry name" value="DNA_pol3_delta2"/>
    <property type="match status" value="1"/>
</dbReference>
<dbReference type="AlphaFoldDB" id="A0A9D1INZ7"/>
<evidence type="ECO:0000313" key="1">
    <source>
        <dbReference type="EMBL" id="HIU39577.1"/>
    </source>
</evidence>
<name>A0A9D1INZ7_9BACT</name>
<reference evidence="1" key="2">
    <citation type="journal article" date="2021" name="PeerJ">
        <title>Extensive microbial diversity within the chicken gut microbiome revealed by metagenomics and culture.</title>
        <authorList>
            <person name="Gilroy R."/>
            <person name="Ravi A."/>
            <person name="Getino M."/>
            <person name="Pursley I."/>
            <person name="Horton D.L."/>
            <person name="Alikhan N.F."/>
            <person name="Baker D."/>
            <person name="Gharbi K."/>
            <person name="Hall N."/>
            <person name="Watson M."/>
            <person name="Adriaenssens E.M."/>
            <person name="Foster-Nyarko E."/>
            <person name="Jarju S."/>
            <person name="Secka A."/>
            <person name="Antonio M."/>
            <person name="Oren A."/>
            <person name="Chaudhuri R.R."/>
            <person name="La Ragione R."/>
            <person name="Hildebrand F."/>
            <person name="Pallen M.J."/>
        </authorList>
    </citation>
    <scope>NUCLEOTIDE SEQUENCE</scope>
    <source>
        <strain evidence="1">17073</strain>
    </source>
</reference>
<dbReference type="GO" id="GO:0006261">
    <property type="term" value="P:DNA-templated DNA replication"/>
    <property type="evidence" value="ECO:0007669"/>
    <property type="project" value="TreeGrafter"/>
</dbReference>
<comment type="caution">
    <text evidence="1">The sequence shown here is derived from an EMBL/GenBank/DDBJ whole genome shotgun (WGS) entry which is preliminary data.</text>
</comment>
<dbReference type="PANTHER" id="PTHR11669:SF8">
    <property type="entry name" value="DNA POLYMERASE III SUBUNIT DELTA"/>
    <property type="match status" value="1"/>
</dbReference>